<evidence type="ECO:0000313" key="1">
    <source>
        <dbReference type="EMBL" id="MDP0588706.1"/>
    </source>
</evidence>
<keyword evidence="2" id="KW-1185">Reference proteome</keyword>
<gene>
    <name evidence="1" type="ORF">QS748_05700</name>
</gene>
<organism evidence="1 2">
    <name type="scientific">Candidatus Endonucleibacter bathymodioli</name>
    <dbReference type="NCBI Taxonomy" id="539814"/>
    <lineage>
        <taxon>Bacteria</taxon>
        <taxon>Pseudomonadati</taxon>
        <taxon>Pseudomonadota</taxon>
        <taxon>Gammaproteobacteria</taxon>
        <taxon>Oceanospirillales</taxon>
        <taxon>Endozoicomonadaceae</taxon>
        <taxon>Candidatus Endonucleibacter</taxon>
    </lineage>
</organism>
<dbReference type="AlphaFoldDB" id="A0AA90SMC5"/>
<proteinExistence type="predicted"/>
<dbReference type="EMBL" id="JASXSV010000006">
    <property type="protein sequence ID" value="MDP0588706.1"/>
    <property type="molecule type" value="Genomic_DNA"/>
</dbReference>
<comment type="caution">
    <text evidence="1">The sequence shown here is derived from an EMBL/GenBank/DDBJ whole genome shotgun (WGS) entry which is preliminary data.</text>
</comment>
<sequence>MDNQKSFIRTATDIVTIINAISWFNRIRPHVKETLPKDTGLLKCLVSTTGCTEPVSTDTVATKITADFLKASHELKLSSPQRNGLAFLSVNGMNRFLPKN</sequence>
<name>A0AA90SMC5_9GAMM</name>
<dbReference type="Proteomes" id="UP001178148">
    <property type="component" value="Unassembled WGS sequence"/>
</dbReference>
<protein>
    <submittedName>
        <fullName evidence="1">Uncharacterized protein</fullName>
    </submittedName>
</protein>
<evidence type="ECO:0000313" key="2">
    <source>
        <dbReference type="Proteomes" id="UP001178148"/>
    </source>
</evidence>
<accession>A0AA90SMC5</accession>
<reference evidence="1 2" key="1">
    <citation type="journal article" date="2023" name="bioRxiv">
        <title>An intranuclear bacterial parasite of deep-sea mussels expresses apoptosis inhibitors acquired from its host.</title>
        <authorList>
            <person name="Gonzalez Porras M.A."/>
            <person name="Assie A."/>
            <person name="Tietjen M."/>
            <person name="Violette M."/>
            <person name="Kleiner M."/>
            <person name="Gruber-Vodicka H."/>
            <person name="Dubilier N."/>
            <person name="Leisch N."/>
        </authorList>
    </citation>
    <scope>NUCLEOTIDE SEQUENCE [LARGE SCALE GENOMIC DNA]</scope>
    <source>
        <strain evidence="1">IAP13</strain>
    </source>
</reference>